<evidence type="ECO:0000313" key="12">
    <source>
        <dbReference type="Proteomes" id="UP001596391"/>
    </source>
</evidence>
<dbReference type="InterPro" id="IPR000700">
    <property type="entry name" value="PAS-assoc_C"/>
</dbReference>
<dbReference type="EC" id="2.7.13.3" evidence="2"/>
<dbReference type="Gene3D" id="1.10.287.130">
    <property type="match status" value="1"/>
</dbReference>
<dbReference type="SMART" id="SM00388">
    <property type="entry name" value="HisKA"/>
    <property type="match status" value="1"/>
</dbReference>
<comment type="catalytic activity">
    <reaction evidence="1">
        <text>ATP + protein L-histidine = ADP + protein N-phospho-L-histidine.</text>
        <dbReference type="EC" id="2.7.13.3"/>
    </reaction>
</comment>
<evidence type="ECO:0000256" key="2">
    <source>
        <dbReference type="ARBA" id="ARBA00012438"/>
    </source>
</evidence>
<keyword evidence="5" id="KW-0547">Nucleotide-binding</keyword>
<feature type="domain" description="PAC" evidence="10">
    <location>
        <begin position="61"/>
        <end position="114"/>
    </location>
</feature>
<dbReference type="CDD" id="cd00082">
    <property type="entry name" value="HisKA"/>
    <property type="match status" value="1"/>
</dbReference>
<dbReference type="RefSeq" id="WP_263370913.1">
    <property type="nucleotide sequence ID" value="NZ_JAGSYD010000002.1"/>
</dbReference>
<dbReference type="InterPro" id="IPR013767">
    <property type="entry name" value="PAS_fold"/>
</dbReference>
<evidence type="ECO:0000256" key="4">
    <source>
        <dbReference type="ARBA" id="ARBA00022679"/>
    </source>
</evidence>
<dbReference type="SMART" id="SM00091">
    <property type="entry name" value="PAS"/>
    <property type="match status" value="1"/>
</dbReference>
<dbReference type="Gene3D" id="3.30.450.20">
    <property type="entry name" value="PAS domain"/>
    <property type="match status" value="1"/>
</dbReference>
<evidence type="ECO:0000256" key="6">
    <source>
        <dbReference type="ARBA" id="ARBA00022777"/>
    </source>
</evidence>
<dbReference type="PANTHER" id="PTHR43065">
    <property type="entry name" value="SENSOR HISTIDINE KINASE"/>
    <property type="match status" value="1"/>
</dbReference>
<evidence type="ECO:0000259" key="10">
    <source>
        <dbReference type="PROSITE" id="PS50113"/>
    </source>
</evidence>
<evidence type="ECO:0000256" key="1">
    <source>
        <dbReference type="ARBA" id="ARBA00000085"/>
    </source>
</evidence>
<keyword evidence="8" id="KW-0902">Two-component regulatory system</keyword>
<proteinExistence type="predicted"/>
<keyword evidence="7" id="KW-0067">ATP-binding</keyword>
<protein>
    <recommendedName>
        <fullName evidence="2">histidine kinase</fullName>
        <ecNumber evidence="2">2.7.13.3</ecNumber>
    </recommendedName>
</protein>
<sequence length="180" mass="19895">MASILEHAGDAVVSLDSEDRIASYNPAAQELFGIPPDRALNQPISSLWAQSVRELLREGETKSPVTLTLNLPHQARTVDVTVNPIYDDTGHRIAFTLTIRDMTERLRTEDALRKAEALAAAGRLAATVSHEINNPLEAITNLLFLLGAEQLSEAAREYLKLANLELERVSHLVKQTPVFY</sequence>
<dbReference type="PROSITE" id="PS50112">
    <property type="entry name" value="PAS"/>
    <property type="match status" value="1"/>
</dbReference>
<dbReference type="Pfam" id="PF00512">
    <property type="entry name" value="HisKA"/>
    <property type="match status" value="1"/>
</dbReference>
<dbReference type="Pfam" id="PF00989">
    <property type="entry name" value="PAS"/>
    <property type="match status" value="1"/>
</dbReference>
<organism evidence="11 12">
    <name type="scientific">Granulicella cerasi</name>
    <dbReference type="NCBI Taxonomy" id="741063"/>
    <lineage>
        <taxon>Bacteria</taxon>
        <taxon>Pseudomonadati</taxon>
        <taxon>Acidobacteriota</taxon>
        <taxon>Terriglobia</taxon>
        <taxon>Terriglobales</taxon>
        <taxon>Acidobacteriaceae</taxon>
        <taxon>Granulicella</taxon>
    </lineage>
</organism>
<accession>A0ABW1ZCN0</accession>
<keyword evidence="12" id="KW-1185">Reference proteome</keyword>
<dbReference type="SUPFAM" id="SSF47384">
    <property type="entry name" value="Homodimeric domain of signal transducing histidine kinase"/>
    <property type="match status" value="1"/>
</dbReference>
<name>A0ABW1ZCN0_9BACT</name>
<evidence type="ECO:0000256" key="8">
    <source>
        <dbReference type="ARBA" id="ARBA00023012"/>
    </source>
</evidence>
<reference evidence="12" key="1">
    <citation type="journal article" date="2019" name="Int. J. Syst. Evol. Microbiol.">
        <title>The Global Catalogue of Microorganisms (GCM) 10K type strain sequencing project: providing services to taxonomists for standard genome sequencing and annotation.</title>
        <authorList>
            <consortium name="The Broad Institute Genomics Platform"/>
            <consortium name="The Broad Institute Genome Sequencing Center for Infectious Disease"/>
            <person name="Wu L."/>
            <person name="Ma J."/>
        </authorList>
    </citation>
    <scope>NUCLEOTIDE SEQUENCE [LARGE SCALE GENOMIC DNA]</scope>
    <source>
        <strain evidence="12">CGMCC 1.16026</strain>
    </source>
</reference>
<dbReference type="Proteomes" id="UP001596391">
    <property type="component" value="Unassembled WGS sequence"/>
</dbReference>
<keyword evidence="4" id="KW-0808">Transferase</keyword>
<keyword evidence="3" id="KW-0597">Phosphoprotein</keyword>
<dbReference type="NCBIfam" id="TIGR00229">
    <property type="entry name" value="sensory_box"/>
    <property type="match status" value="1"/>
</dbReference>
<comment type="caution">
    <text evidence="11">The sequence shown here is derived from an EMBL/GenBank/DDBJ whole genome shotgun (WGS) entry which is preliminary data.</text>
</comment>
<dbReference type="PROSITE" id="PS50113">
    <property type="entry name" value="PAC"/>
    <property type="match status" value="1"/>
</dbReference>
<evidence type="ECO:0000313" key="11">
    <source>
        <dbReference type="EMBL" id="MFC6647172.1"/>
    </source>
</evidence>
<evidence type="ECO:0000259" key="9">
    <source>
        <dbReference type="PROSITE" id="PS50112"/>
    </source>
</evidence>
<dbReference type="SUPFAM" id="SSF55785">
    <property type="entry name" value="PYP-like sensor domain (PAS domain)"/>
    <property type="match status" value="1"/>
</dbReference>
<dbReference type="InterPro" id="IPR036097">
    <property type="entry name" value="HisK_dim/P_sf"/>
</dbReference>
<dbReference type="InterPro" id="IPR000014">
    <property type="entry name" value="PAS"/>
</dbReference>
<dbReference type="CDD" id="cd00130">
    <property type="entry name" value="PAS"/>
    <property type="match status" value="1"/>
</dbReference>
<evidence type="ECO:0000256" key="5">
    <source>
        <dbReference type="ARBA" id="ARBA00022741"/>
    </source>
</evidence>
<dbReference type="PANTHER" id="PTHR43065:SF10">
    <property type="entry name" value="PEROXIDE STRESS-ACTIVATED HISTIDINE KINASE MAK3"/>
    <property type="match status" value="1"/>
</dbReference>
<evidence type="ECO:0000256" key="3">
    <source>
        <dbReference type="ARBA" id="ARBA00022553"/>
    </source>
</evidence>
<dbReference type="InterPro" id="IPR003661">
    <property type="entry name" value="HisK_dim/P_dom"/>
</dbReference>
<evidence type="ECO:0000256" key="7">
    <source>
        <dbReference type="ARBA" id="ARBA00022840"/>
    </source>
</evidence>
<gene>
    <name evidence="11" type="ORF">ACFQBQ_16660</name>
</gene>
<dbReference type="EMBL" id="JBHSWI010000001">
    <property type="protein sequence ID" value="MFC6647172.1"/>
    <property type="molecule type" value="Genomic_DNA"/>
</dbReference>
<feature type="domain" description="PAS" evidence="9">
    <location>
        <begin position="1"/>
        <end position="42"/>
    </location>
</feature>
<dbReference type="InterPro" id="IPR035965">
    <property type="entry name" value="PAS-like_dom_sf"/>
</dbReference>
<keyword evidence="6" id="KW-0418">Kinase</keyword>